<proteinExistence type="predicted"/>
<dbReference type="AlphaFoldDB" id="A0A143YSC8"/>
<dbReference type="OrthoDB" id="9811589at2"/>
<evidence type="ECO:0000313" key="3">
    <source>
        <dbReference type="EMBL" id="CZQ94638.1"/>
    </source>
</evidence>
<dbReference type="GO" id="GO:0032259">
    <property type="term" value="P:methylation"/>
    <property type="evidence" value="ECO:0007669"/>
    <property type="project" value="UniProtKB-KW"/>
</dbReference>
<name>A0A143YSC8_9LACT</name>
<reference evidence="3 4" key="1">
    <citation type="submission" date="2016-02" db="EMBL/GenBank/DDBJ databases">
        <authorList>
            <person name="Wen L."/>
            <person name="He K."/>
            <person name="Yang H."/>
        </authorList>
    </citation>
    <scope>NUCLEOTIDE SEQUENCE [LARGE SCALE GENOMIC DNA]</scope>
    <source>
        <strain evidence="3">Trichococcus palustris</strain>
    </source>
</reference>
<evidence type="ECO:0000259" key="2">
    <source>
        <dbReference type="Pfam" id="PF13649"/>
    </source>
</evidence>
<dbReference type="Gene3D" id="3.40.50.150">
    <property type="entry name" value="Vaccinia Virus protein VP39"/>
    <property type="match status" value="1"/>
</dbReference>
<protein>
    <submittedName>
        <fullName evidence="3">S-adenosyl-l-methionine-dependent methyltransferase</fullName>
    </submittedName>
</protein>
<sequence length="246" mass="28201">MSFQIFAHYYDEIMDQSVYDSWLRYVEKYTNGEKGLNLMDLACGTGKIAVQLAKKGHHVTGIDLSDEMLAVAYNRMLEEKTTLTLAVGDMRALEPMGDYDVITCFSDSLCYLANEEEVLSAFKGVSENLSDTGVFLFDVHSLYQVNEVFPGYQYIYQDEKGAFLWESFEGESENSVEHDLTFFVATEANPELFERYAEYHRERTYPLAVYRRLLQEAGFSDVTVTADFGDAEVAEDSKRWFFACKK</sequence>
<dbReference type="GO" id="GO:0008168">
    <property type="term" value="F:methyltransferase activity"/>
    <property type="evidence" value="ECO:0007669"/>
    <property type="project" value="UniProtKB-KW"/>
</dbReference>
<keyword evidence="3" id="KW-0489">Methyltransferase</keyword>
<dbReference type="RefSeq" id="WP_087033350.1">
    <property type="nucleotide sequence ID" value="NZ_FJNE01000005.1"/>
</dbReference>
<evidence type="ECO:0000256" key="1">
    <source>
        <dbReference type="ARBA" id="ARBA00022679"/>
    </source>
</evidence>
<dbReference type="STRING" id="140314.SAMN04488076_10917"/>
<dbReference type="Gene3D" id="2.20.25.110">
    <property type="entry name" value="S-adenosyl-L-methionine-dependent methyltransferases"/>
    <property type="match status" value="1"/>
</dbReference>
<dbReference type="InterPro" id="IPR029063">
    <property type="entry name" value="SAM-dependent_MTases_sf"/>
</dbReference>
<dbReference type="EMBL" id="FJNE01000005">
    <property type="protein sequence ID" value="CZQ94638.1"/>
    <property type="molecule type" value="Genomic_DNA"/>
</dbReference>
<dbReference type="SUPFAM" id="SSF53335">
    <property type="entry name" value="S-adenosyl-L-methionine-dependent methyltransferases"/>
    <property type="match status" value="1"/>
</dbReference>
<dbReference type="InterPro" id="IPR041698">
    <property type="entry name" value="Methyltransf_25"/>
</dbReference>
<accession>A0A143YSC8</accession>
<keyword evidence="1 3" id="KW-0808">Transferase</keyword>
<evidence type="ECO:0000313" key="4">
    <source>
        <dbReference type="Proteomes" id="UP000242754"/>
    </source>
</evidence>
<dbReference type="Pfam" id="PF13649">
    <property type="entry name" value="Methyltransf_25"/>
    <property type="match status" value="1"/>
</dbReference>
<dbReference type="CDD" id="cd02440">
    <property type="entry name" value="AdoMet_MTases"/>
    <property type="match status" value="1"/>
</dbReference>
<dbReference type="Proteomes" id="UP000242754">
    <property type="component" value="Unassembled WGS sequence"/>
</dbReference>
<dbReference type="PANTHER" id="PTHR43861">
    <property type="entry name" value="TRANS-ACONITATE 2-METHYLTRANSFERASE-RELATED"/>
    <property type="match status" value="1"/>
</dbReference>
<feature type="domain" description="Methyltransferase" evidence="2">
    <location>
        <begin position="39"/>
        <end position="129"/>
    </location>
</feature>
<organism evidence="3 4">
    <name type="scientific">Trichococcus palustris</name>
    <dbReference type="NCBI Taxonomy" id="140314"/>
    <lineage>
        <taxon>Bacteria</taxon>
        <taxon>Bacillati</taxon>
        <taxon>Bacillota</taxon>
        <taxon>Bacilli</taxon>
        <taxon>Lactobacillales</taxon>
        <taxon>Carnobacteriaceae</taxon>
        <taxon>Trichococcus</taxon>
    </lineage>
</organism>
<keyword evidence="4" id="KW-1185">Reference proteome</keyword>
<gene>
    <name evidence="3" type="ORF">Tpal_1777</name>
</gene>